<feature type="compositionally biased region" description="Low complexity" evidence="1">
    <location>
        <begin position="229"/>
        <end position="253"/>
    </location>
</feature>
<reference evidence="3 4" key="1">
    <citation type="submission" date="2019-10" db="EMBL/GenBank/DDBJ databases">
        <title>Complete genome sequences for adaption low water activity.</title>
        <authorList>
            <person name="Zhao L."/>
            <person name="Zhong J."/>
        </authorList>
    </citation>
    <scope>NUCLEOTIDE SEQUENCE [LARGE SCALE GENOMIC DNA]</scope>
    <source>
        <strain evidence="3 4">FDU301</strain>
        <plasmid evidence="4">pfdu301a</plasmid>
    </source>
</reference>
<accession>A0A6M6EB40</accession>
<organism evidence="3 4">
    <name type="scientific">Priestia megaterium</name>
    <name type="common">Bacillus megaterium</name>
    <dbReference type="NCBI Taxonomy" id="1404"/>
    <lineage>
        <taxon>Bacteria</taxon>
        <taxon>Bacillati</taxon>
        <taxon>Bacillota</taxon>
        <taxon>Bacilli</taxon>
        <taxon>Bacillales</taxon>
        <taxon>Bacillaceae</taxon>
        <taxon>Priestia</taxon>
    </lineage>
</organism>
<name>A0A6M6EB40_PRIMG</name>
<keyword evidence="2" id="KW-0472">Membrane</keyword>
<evidence type="ECO:0000256" key="2">
    <source>
        <dbReference type="SAM" id="Phobius"/>
    </source>
</evidence>
<keyword evidence="3" id="KW-0614">Plasmid</keyword>
<protein>
    <submittedName>
        <fullName evidence="3">Uncharacterized protein</fullName>
    </submittedName>
</protein>
<geneLocation type="plasmid" evidence="4">
    <name>pfdu301a</name>
</geneLocation>
<feature type="compositionally biased region" description="Acidic residues" evidence="1">
    <location>
        <begin position="201"/>
        <end position="212"/>
    </location>
</feature>
<dbReference type="AlphaFoldDB" id="A0A6M6EB40"/>
<feature type="transmembrane region" description="Helical" evidence="2">
    <location>
        <begin position="7"/>
        <end position="25"/>
    </location>
</feature>
<evidence type="ECO:0000313" key="3">
    <source>
        <dbReference type="EMBL" id="QJX80745.1"/>
    </source>
</evidence>
<evidence type="ECO:0000313" key="4">
    <source>
        <dbReference type="Proteomes" id="UP000501076"/>
    </source>
</evidence>
<gene>
    <name evidence="3" type="ORF">FDZ14_32155</name>
</gene>
<dbReference type="EMBL" id="CP045273">
    <property type="protein sequence ID" value="QJX80745.1"/>
    <property type="molecule type" value="Genomic_DNA"/>
</dbReference>
<keyword evidence="2" id="KW-1133">Transmembrane helix</keyword>
<evidence type="ECO:0000256" key="1">
    <source>
        <dbReference type="SAM" id="MobiDB-lite"/>
    </source>
</evidence>
<proteinExistence type="predicted"/>
<feature type="transmembrane region" description="Helical" evidence="2">
    <location>
        <begin position="84"/>
        <end position="103"/>
    </location>
</feature>
<feature type="transmembrane region" description="Helical" evidence="2">
    <location>
        <begin position="31"/>
        <end position="51"/>
    </location>
</feature>
<feature type="transmembrane region" description="Helical" evidence="2">
    <location>
        <begin position="145"/>
        <end position="170"/>
    </location>
</feature>
<keyword evidence="2" id="KW-0812">Transmembrane</keyword>
<feature type="region of interest" description="Disordered" evidence="1">
    <location>
        <begin position="199"/>
        <end position="294"/>
    </location>
</feature>
<feature type="compositionally biased region" description="Basic and acidic residues" evidence="1">
    <location>
        <begin position="275"/>
        <end position="294"/>
    </location>
</feature>
<sequence>MRKLLMCVDIGILPIFSLVFVYGYFVNALSLGKTLYLIISYLLMLTFLFLAKKTKKKINCFLAYLFSLLGIINLLNALNGQFENINGIDIAVILVASGLAAAFKLYGYIFTATIISFWYAVYEYVSNGTQLKSFLHLYMKNQELYNYLSPMIIAFGLGIGFVLSSIVNAAKIFLAIDYKLRPEVKLGGVPGYYSPLGSIAMDEDDDPEDDNNYPDSPGYTNYYGDDDTNSNSSSGWGSSSSSSSSSNRSSNWGMTQNQIDYKNDRENYGKTTNQIEREREEREYGLPSYARDKD</sequence>
<dbReference type="Proteomes" id="UP000501076">
    <property type="component" value="Plasmid pFDU301A"/>
</dbReference>
<dbReference type="RefSeq" id="WP_171778742.1">
    <property type="nucleotide sequence ID" value="NZ_CP045273.1"/>
</dbReference>
<feature type="transmembrane region" description="Helical" evidence="2">
    <location>
        <begin position="58"/>
        <end position="78"/>
    </location>
</feature>